<comment type="caution">
    <text evidence="2">The sequence shown here is derived from an EMBL/GenBank/DDBJ whole genome shotgun (WGS) entry which is preliminary data.</text>
</comment>
<protein>
    <submittedName>
        <fullName evidence="2">Uncharacterized protein</fullName>
    </submittedName>
</protein>
<keyword evidence="3" id="KW-1185">Reference proteome</keyword>
<sequence>MWVGAGPEPSPRRSGTPPGTAVRSSPPTPSGPAPGRTGCGPPARAGRRPAPLCEADTDTADGTDGTDGRSDREQVHLTPGTRGAPPAKGSPPASRKRTAGNPRFLCQKH</sequence>
<proteinExistence type="predicted"/>
<reference evidence="2" key="1">
    <citation type="journal article" date="2014" name="Int. J. Syst. Evol. Microbiol.">
        <title>Complete genome sequence of Corynebacterium casei LMG S-19264T (=DSM 44701T), isolated from a smear-ripened cheese.</title>
        <authorList>
            <consortium name="US DOE Joint Genome Institute (JGI-PGF)"/>
            <person name="Walter F."/>
            <person name="Albersmeier A."/>
            <person name="Kalinowski J."/>
            <person name="Ruckert C."/>
        </authorList>
    </citation>
    <scope>NUCLEOTIDE SEQUENCE</scope>
    <source>
        <strain evidence="2">JCM 4234</strain>
    </source>
</reference>
<dbReference type="Proteomes" id="UP000653493">
    <property type="component" value="Unassembled WGS sequence"/>
</dbReference>
<feature type="region of interest" description="Disordered" evidence="1">
    <location>
        <begin position="1"/>
        <end position="109"/>
    </location>
</feature>
<reference evidence="2" key="2">
    <citation type="submission" date="2020-09" db="EMBL/GenBank/DDBJ databases">
        <authorList>
            <person name="Sun Q."/>
            <person name="Ohkuma M."/>
        </authorList>
    </citation>
    <scope>NUCLEOTIDE SEQUENCE</scope>
    <source>
        <strain evidence="2">JCM 4234</strain>
    </source>
</reference>
<evidence type="ECO:0000313" key="3">
    <source>
        <dbReference type="Proteomes" id="UP000653493"/>
    </source>
</evidence>
<name>A0A918LJQ0_STRGD</name>
<evidence type="ECO:0000256" key="1">
    <source>
        <dbReference type="SAM" id="MobiDB-lite"/>
    </source>
</evidence>
<accession>A0A918LJQ0</accession>
<dbReference type="EMBL" id="BMSL01000021">
    <property type="protein sequence ID" value="GGS57672.1"/>
    <property type="molecule type" value="Genomic_DNA"/>
</dbReference>
<evidence type="ECO:0000313" key="2">
    <source>
        <dbReference type="EMBL" id="GGS57672.1"/>
    </source>
</evidence>
<feature type="compositionally biased region" description="Low complexity" evidence="1">
    <location>
        <begin position="33"/>
        <end position="51"/>
    </location>
</feature>
<feature type="compositionally biased region" description="Low complexity" evidence="1">
    <location>
        <begin position="82"/>
        <end position="93"/>
    </location>
</feature>
<dbReference type="AlphaFoldDB" id="A0A918LJQ0"/>
<feature type="compositionally biased region" description="Basic and acidic residues" evidence="1">
    <location>
        <begin position="66"/>
        <end position="75"/>
    </location>
</feature>
<gene>
    <name evidence="2" type="ORF">GCM10010238_53720</name>
</gene>
<organism evidence="2 3">
    <name type="scientific">Streptomyces griseoviridis</name>
    <dbReference type="NCBI Taxonomy" id="45398"/>
    <lineage>
        <taxon>Bacteria</taxon>
        <taxon>Bacillati</taxon>
        <taxon>Actinomycetota</taxon>
        <taxon>Actinomycetes</taxon>
        <taxon>Kitasatosporales</taxon>
        <taxon>Streptomycetaceae</taxon>
        <taxon>Streptomyces</taxon>
    </lineage>
</organism>